<keyword evidence="2" id="KW-1185">Reference proteome</keyword>
<gene>
    <name evidence="1" type="ORF">QBC41DRAFT_222052</name>
</gene>
<accession>A0AA40DE22</accession>
<evidence type="ECO:0000313" key="1">
    <source>
        <dbReference type="EMBL" id="KAK0670268.1"/>
    </source>
</evidence>
<name>A0AA40DE22_9PEZI</name>
<evidence type="ECO:0000313" key="2">
    <source>
        <dbReference type="Proteomes" id="UP001174997"/>
    </source>
</evidence>
<organism evidence="1 2">
    <name type="scientific">Cercophora samala</name>
    <dbReference type="NCBI Taxonomy" id="330535"/>
    <lineage>
        <taxon>Eukaryota</taxon>
        <taxon>Fungi</taxon>
        <taxon>Dikarya</taxon>
        <taxon>Ascomycota</taxon>
        <taxon>Pezizomycotina</taxon>
        <taxon>Sordariomycetes</taxon>
        <taxon>Sordariomycetidae</taxon>
        <taxon>Sordariales</taxon>
        <taxon>Lasiosphaeriaceae</taxon>
        <taxon>Cercophora</taxon>
    </lineage>
</organism>
<protein>
    <submittedName>
        <fullName evidence="1">Uncharacterized protein</fullName>
    </submittedName>
</protein>
<dbReference type="AlphaFoldDB" id="A0AA40DE22"/>
<dbReference type="Proteomes" id="UP001174997">
    <property type="component" value="Unassembled WGS sequence"/>
</dbReference>
<proteinExistence type="predicted"/>
<sequence>MPFETSNPPYTSEEKHWLRVHFDGEFKFLRMYNLSIYNEDDRAEGRRIVRALMEHERY</sequence>
<reference evidence="1" key="1">
    <citation type="submission" date="2023-06" db="EMBL/GenBank/DDBJ databases">
        <title>Genome-scale phylogeny and comparative genomics of the fungal order Sordariales.</title>
        <authorList>
            <consortium name="Lawrence Berkeley National Laboratory"/>
            <person name="Hensen N."/>
            <person name="Bonometti L."/>
            <person name="Westerberg I."/>
            <person name="Brannstrom I.O."/>
            <person name="Guillou S."/>
            <person name="Cros-Aarteil S."/>
            <person name="Calhoun S."/>
            <person name="Haridas S."/>
            <person name="Kuo A."/>
            <person name="Mondo S."/>
            <person name="Pangilinan J."/>
            <person name="Riley R."/>
            <person name="Labutti K."/>
            <person name="Andreopoulos B."/>
            <person name="Lipzen A."/>
            <person name="Chen C."/>
            <person name="Yanf M."/>
            <person name="Daum C."/>
            <person name="Ng V."/>
            <person name="Clum A."/>
            <person name="Steindorff A."/>
            <person name="Ohm R."/>
            <person name="Martin F."/>
            <person name="Silar P."/>
            <person name="Natvig D."/>
            <person name="Lalanne C."/>
            <person name="Gautier V."/>
            <person name="Ament-Velasquez S.L."/>
            <person name="Kruys A."/>
            <person name="Hutchinson M.I."/>
            <person name="Powell A.J."/>
            <person name="Barry K."/>
            <person name="Miller A.N."/>
            <person name="Grigoriev I.V."/>
            <person name="Debuchy R."/>
            <person name="Gladieux P."/>
            <person name="Thoren M.H."/>
            <person name="Johannesson H."/>
        </authorList>
    </citation>
    <scope>NUCLEOTIDE SEQUENCE</scope>
    <source>
        <strain evidence="1">CBS 307.81</strain>
    </source>
</reference>
<comment type="caution">
    <text evidence="1">The sequence shown here is derived from an EMBL/GenBank/DDBJ whole genome shotgun (WGS) entry which is preliminary data.</text>
</comment>
<dbReference type="EMBL" id="JAULSY010000033">
    <property type="protein sequence ID" value="KAK0670268.1"/>
    <property type="molecule type" value="Genomic_DNA"/>
</dbReference>